<dbReference type="KEGG" id="kne:92177286"/>
<protein>
    <recommendedName>
        <fullName evidence="5">BZIP domain-containing protein</fullName>
    </recommendedName>
</protein>
<keyword evidence="1" id="KW-0175">Coiled coil</keyword>
<name>A0AAW0Z5H9_9TREE</name>
<gene>
    <name evidence="3" type="ORF">IAR55_000026</name>
</gene>
<accession>A0AAW0Z5H9</accession>
<dbReference type="Proteomes" id="UP001388673">
    <property type="component" value="Unassembled WGS sequence"/>
</dbReference>
<reference evidence="3 4" key="1">
    <citation type="journal article" date="2024" name="bioRxiv">
        <title>Comparative genomics of Cryptococcus and Kwoniella reveals pathogenesis evolution and contrasting karyotype dynamics via intercentromeric recombination or chromosome fusion.</title>
        <authorList>
            <person name="Coelho M.A."/>
            <person name="David-Palma M."/>
            <person name="Shea T."/>
            <person name="Bowers K."/>
            <person name="McGinley-Smith S."/>
            <person name="Mohammad A.W."/>
            <person name="Gnirke A."/>
            <person name="Yurkov A.M."/>
            <person name="Nowrousian M."/>
            <person name="Sun S."/>
            <person name="Cuomo C.A."/>
            <person name="Heitman J."/>
        </authorList>
    </citation>
    <scope>NUCLEOTIDE SEQUENCE [LARGE SCALE GENOMIC DNA]</scope>
    <source>
        <strain evidence="3 4">CBS 13917</strain>
    </source>
</reference>
<keyword evidence="4" id="KW-1185">Reference proteome</keyword>
<proteinExistence type="predicted"/>
<evidence type="ECO:0000313" key="4">
    <source>
        <dbReference type="Proteomes" id="UP001388673"/>
    </source>
</evidence>
<evidence type="ECO:0000313" key="3">
    <source>
        <dbReference type="EMBL" id="KAK8869462.1"/>
    </source>
</evidence>
<dbReference type="GeneID" id="92177286"/>
<feature type="region of interest" description="Disordered" evidence="2">
    <location>
        <begin position="190"/>
        <end position="279"/>
    </location>
</feature>
<evidence type="ECO:0000256" key="1">
    <source>
        <dbReference type="SAM" id="Coils"/>
    </source>
</evidence>
<feature type="compositionally biased region" description="Basic residues" evidence="2">
    <location>
        <begin position="256"/>
        <end position="267"/>
    </location>
</feature>
<dbReference type="RefSeq" id="XP_066805708.1">
    <property type="nucleotide sequence ID" value="XM_066943166.1"/>
</dbReference>
<evidence type="ECO:0008006" key="5">
    <source>
        <dbReference type="Google" id="ProtNLM"/>
    </source>
</evidence>
<sequence length="315" mass="35377">MSSSSRASTPDPQDVETYRQLMFSLFPPSSLPRPPPPLLPYIQESSRHAIRDDEDDGMIMEGGVKRAMTKAEKQNAKKRRRKERERAMRMELEAAAAVLEAKITKDTDQEEHVVEFRLFSSCPVKPVSILGPDENWPVPPNPRHHPMDLDRAGRIRRIAQMAAVDYPQLGGPSIIHPKWTKTALAPRQLRAETTSRPTAPEMFVGVIPRDDSDRPHSRSAPVPVPVPSSNSTKSIPTISLTTRSPPRTHGSTKLTPTRRGRRRRRVHPPSPVARFWAPPAGLGGKARGYAWGYRDSMEGRRDDGAWDGYVRSKDR</sequence>
<organism evidence="3 4">
    <name type="scientific">Kwoniella newhampshirensis</name>
    <dbReference type="NCBI Taxonomy" id="1651941"/>
    <lineage>
        <taxon>Eukaryota</taxon>
        <taxon>Fungi</taxon>
        <taxon>Dikarya</taxon>
        <taxon>Basidiomycota</taxon>
        <taxon>Agaricomycotina</taxon>
        <taxon>Tremellomycetes</taxon>
        <taxon>Tremellales</taxon>
        <taxon>Cryptococcaceae</taxon>
        <taxon>Kwoniella</taxon>
    </lineage>
</organism>
<evidence type="ECO:0000256" key="2">
    <source>
        <dbReference type="SAM" id="MobiDB-lite"/>
    </source>
</evidence>
<feature type="coiled-coil region" evidence="1">
    <location>
        <begin position="66"/>
        <end position="102"/>
    </location>
</feature>
<feature type="region of interest" description="Disordered" evidence="2">
    <location>
        <begin position="295"/>
        <end position="315"/>
    </location>
</feature>
<comment type="caution">
    <text evidence="3">The sequence shown here is derived from an EMBL/GenBank/DDBJ whole genome shotgun (WGS) entry which is preliminary data.</text>
</comment>
<dbReference type="EMBL" id="JBCAWK010000001">
    <property type="protein sequence ID" value="KAK8869462.1"/>
    <property type="molecule type" value="Genomic_DNA"/>
</dbReference>
<feature type="compositionally biased region" description="Polar residues" evidence="2">
    <location>
        <begin position="232"/>
        <end position="255"/>
    </location>
</feature>
<dbReference type="AlphaFoldDB" id="A0AAW0Z5H9"/>